<feature type="transmembrane region" description="Helical" evidence="6">
    <location>
        <begin position="12"/>
        <end position="35"/>
    </location>
</feature>
<accession>A0A0B8NWY5</accession>
<keyword evidence="2" id="KW-1003">Cell membrane</keyword>
<dbReference type="PANTHER" id="PTHR30287:SF1">
    <property type="entry name" value="INNER MEMBRANE PROTEIN"/>
    <property type="match status" value="1"/>
</dbReference>
<keyword evidence="5 6" id="KW-0472">Membrane</keyword>
<keyword evidence="9" id="KW-1185">Reference proteome</keyword>
<evidence type="ECO:0000256" key="4">
    <source>
        <dbReference type="ARBA" id="ARBA00022989"/>
    </source>
</evidence>
<dbReference type="PANTHER" id="PTHR30287">
    <property type="entry name" value="MEMBRANE COMPONENT OF PREDICTED ABC SUPERFAMILY METABOLITE UPTAKE TRANSPORTER"/>
    <property type="match status" value="1"/>
</dbReference>
<dbReference type="Proteomes" id="UP000031671">
    <property type="component" value="Unassembled WGS sequence"/>
</dbReference>
<dbReference type="InterPro" id="IPR003838">
    <property type="entry name" value="ABC3_permease_C"/>
</dbReference>
<gene>
    <name evidence="8" type="ORF">JCM19231_4861</name>
</gene>
<evidence type="ECO:0000256" key="2">
    <source>
        <dbReference type="ARBA" id="ARBA00022475"/>
    </source>
</evidence>
<evidence type="ECO:0000313" key="8">
    <source>
        <dbReference type="EMBL" id="GAM58401.1"/>
    </source>
</evidence>
<reference evidence="8 9" key="2">
    <citation type="submission" date="2015-01" db="EMBL/GenBank/DDBJ databases">
        <authorList>
            <consortium name="NBRP consortium"/>
            <person name="Sawabe T."/>
            <person name="Meirelles P."/>
            <person name="Feng G."/>
            <person name="Sayaka M."/>
            <person name="Hattori M."/>
            <person name="Ohkuma M."/>
        </authorList>
    </citation>
    <scope>NUCLEOTIDE SEQUENCE [LARGE SCALE GENOMIC DNA]</scope>
    <source>
        <strain evidence="9">JCM 19231</strain>
    </source>
</reference>
<keyword evidence="3 6" id="KW-0812">Transmembrane</keyword>
<dbReference type="Pfam" id="PF02687">
    <property type="entry name" value="FtsX"/>
    <property type="match status" value="1"/>
</dbReference>
<keyword evidence="4 6" id="KW-1133">Transmembrane helix</keyword>
<evidence type="ECO:0000256" key="6">
    <source>
        <dbReference type="SAM" id="Phobius"/>
    </source>
</evidence>
<sequence length="136" mass="14901">MGVKIQQLLEQIVWSITVLAALGVIAGLLLIFTLLRLSIAQRQMEIRLYRTLGASKKRISTTLWCEYGLMALIAGIIASIGADASVAGLLHFGFDLSPRIHPQLWFVLPILTFVVLALVVNSLIRQLLIPVKNGAL</sequence>
<feature type="transmembrane region" description="Helical" evidence="6">
    <location>
        <begin position="104"/>
        <end position="124"/>
    </location>
</feature>
<protein>
    <recommendedName>
        <fullName evidence="7">ABC3 transporter permease C-terminal domain-containing protein</fullName>
    </recommendedName>
</protein>
<evidence type="ECO:0000256" key="3">
    <source>
        <dbReference type="ARBA" id="ARBA00022692"/>
    </source>
</evidence>
<proteinExistence type="predicted"/>
<evidence type="ECO:0000259" key="7">
    <source>
        <dbReference type="Pfam" id="PF02687"/>
    </source>
</evidence>
<comment type="subcellular location">
    <subcellularLocation>
        <location evidence="1">Cell membrane</location>
        <topology evidence="1">Multi-pass membrane protein</topology>
    </subcellularLocation>
</comment>
<feature type="domain" description="ABC3 transporter permease C-terminal" evidence="7">
    <location>
        <begin position="18"/>
        <end position="120"/>
    </location>
</feature>
<evidence type="ECO:0000256" key="1">
    <source>
        <dbReference type="ARBA" id="ARBA00004651"/>
    </source>
</evidence>
<reference evidence="8 9" key="1">
    <citation type="submission" date="2015-01" db="EMBL/GenBank/DDBJ databases">
        <title>Vibrio sp. C1 JCM 19231 whole genome shotgun sequence.</title>
        <authorList>
            <person name="Sawabe T."/>
            <person name="Meirelles P."/>
            <person name="Feng G."/>
            <person name="Sayaka M."/>
            <person name="Hattori M."/>
            <person name="Ohkuma M."/>
        </authorList>
    </citation>
    <scope>NUCLEOTIDE SEQUENCE [LARGE SCALE GENOMIC DNA]</scope>
    <source>
        <strain evidence="9">JCM 19231</strain>
    </source>
</reference>
<comment type="caution">
    <text evidence="8">The sequence shown here is derived from an EMBL/GenBank/DDBJ whole genome shotgun (WGS) entry which is preliminary data.</text>
</comment>
<evidence type="ECO:0000313" key="9">
    <source>
        <dbReference type="Proteomes" id="UP000031671"/>
    </source>
</evidence>
<dbReference type="AlphaFoldDB" id="A0A0B8NWY5"/>
<organism evidence="8 9">
    <name type="scientific">Vibrio ishigakensis</name>
    <dbReference type="NCBI Taxonomy" id="1481914"/>
    <lineage>
        <taxon>Bacteria</taxon>
        <taxon>Pseudomonadati</taxon>
        <taxon>Pseudomonadota</taxon>
        <taxon>Gammaproteobacteria</taxon>
        <taxon>Vibrionales</taxon>
        <taxon>Vibrionaceae</taxon>
        <taxon>Vibrio</taxon>
    </lineage>
</organism>
<dbReference type="EMBL" id="BBRZ01000086">
    <property type="protein sequence ID" value="GAM58401.1"/>
    <property type="molecule type" value="Genomic_DNA"/>
</dbReference>
<evidence type="ECO:0000256" key="5">
    <source>
        <dbReference type="ARBA" id="ARBA00023136"/>
    </source>
</evidence>
<feature type="transmembrane region" description="Helical" evidence="6">
    <location>
        <begin position="67"/>
        <end position="92"/>
    </location>
</feature>
<dbReference type="GO" id="GO:0005886">
    <property type="term" value="C:plasma membrane"/>
    <property type="evidence" value="ECO:0007669"/>
    <property type="project" value="UniProtKB-SubCell"/>
</dbReference>
<dbReference type="InterPro" id="IPR038766">
    <property type="entry name" value="Membrane_comp_ABC_pdt"/>
</dbReference>
<name>A0A0B8NWY5_9VIBR</name>